<dbReference type="PANTHER" id="PTHR33281">
    <property type="entry name" value="UPF0187 PROTEIN YNEE"/>
    <property type="match status" value="1"/>
</dbReference>
<feature type="compositionally biased region" description="Polar residues" evidence="8">
    <location>
        <begin position="7"/>
        <end position="21"/>
    </location>
</feature>
<accession>A0ABR4PPZ4</accession>
<evidence type="ECO:0000256" key="4">
    <source>
        <dbReference type="ARBA" id="ARBA00022692"/>
    </source>
</evidence>
<evidence type="ECO:0000256" key="2">
    <source>
        <dbReference type="ARBA" id="ARBA00022448"/>
    </source>
</evidence>
<keyword evidence="11" id="KW-1185">Reference proteome</keyword>
<evidence type="ECO:0000256" key="8">
    <source>
        <dbReference type="SAM" id="MobiDB-lite"/>
    </source>
</evidence>
<reference evidence="10 11" key="1">
    <citation type="submission" date="2024-06" db="EMBL/GenBank/DDBJ databases">
        <title>Complete genome of Phlyctema vagabunda strain 19-DSS-EL-015.</title>
        <authorList>
            <person name="Fiorenzani C."/>
        </authorList>
    </citation>
    <scope>NUCLEOTIDE SEQUENCE [LARGE SCALE GENOMIC DNA]</scope>
    <source>
        <strain evidence="10 11">19-DSS-EL-015</strain>
    </source>
</reference>
<dbReference type="InterPro" id="IPR044669">
    <property type="entry name" value="YneE/VCCN1/2-like"/>
</dbReference>
<comment type="subcellular location">
    <subcellularLocation>
        <location evidence="1">Cell membrane</location>
        <topology evidence="1">Multi-pass membrane protein</topology>
    </subcellularLocation>
</comment>
<dbReference type="Pfam" id="PF25539">
    <property type="entry name" value="Bestrophin_2"/>
    <property type="match status" value="2"/>
</dbReference>
<protein>
    <submittedName>
        <fullName evidence="10">Uncharacterized protein</fullName>
    </submittedName>
</protein>
<evidence type="ECO:0000256" key="7">
    <source>
        <dbReference type="ARBA" id="ARBA00023136"/>
    </source>
</evidence>
<dbReference type="Proteomes" id="UP001629113">
    <property type="component" value="Unassembled WGS sequence"/>
</dbReference>
<evidence type="ECO:0000256" key="5">
    <source>
        <dbReference type="ARBA" id="ARBA00022989"/>
    </source>
</evidence>
<keyword evidence="5 9" id="KW-1133">Transmembrane helix</keyword>
<evidence type="ECO:0000256" key="9">
    <source>
        <dbReference type="SAM" id="Phobius"/>
    </source>
</evidence>
<evidence type="ECO:0000313" key="10">
    <source>
        <dbReference type="EMBL" id="KAL3425444.1"/>
    </source>
</evidence>
<feature type="transmembrane region" description="Helical" evidence="9">
    <location>
        <begin position="98"/>
        <end position="119"/>
    </location>
</feature>
<sequence>MADDVGLTQTSNPTHTHTQPAISDFNRSRQSTKTEADIRVMAESAGTRTATPSGLSRHKLANRRSLELDDYFTGPMELGRHSKLPYFMRMHGSILPQMIVPLTCVGAWATLITCISVFITNLGVNTLLLTVLGFVVGLALSFRSSTAYERYSDGRKCWATLAVHSRNLARYIWIHIGEREGEEGKEDLIAKLTGINLILAFAVSLKHKLRFEPYAHYEDLAGLVAHLDTFAAAAHDPENLIEEKRTPWKAIGCYLGIPFAESNPRKTLKRAKKPIGNLPLEVLNYLSSYIEGTSKNGTLSNAVMYGQIMNSLAALTDTMANAERVLTTPLPAGYNILISQIVLLYVYLLPFQLYKSLGWITIPGTVAAAYIIIGLALIGDELEDPFGSDVNDLPLDQYCAELATELDTITSKPAPKFDEFTGHHENKVLWPLSPSGAKDWNSRTVDDIRSALKSKVVVSRYSTGTAHGRTSESRPRSM</sequence>
<keyword evidence="3" id="KW-1003">Cell membrane</keyword>
<keyword evidence="4 9" id="KW-0812">Transmembrane</keyword>
<comment type="caution">
    <text evidence="10">The sequence shown here is derived from an EMBL/GenBank/DDBJ whole genome shotgun (WGS) entry which is preliminary data.</text>
</comment>
<feature type="transmembrane region" description="Helical" evidence="9">
    <location>
        <begin position="125"/>
        <end position="142"/>
    </location>
</feature>
<proteinExistence type="predicted"/>
<gene>
    <name evidence="10" type="ORF">PVAG01_02235</name>
</gene>
<evidence type="ECO:0000256" key="1">
    <source>
        <dbReference type="ARBA" id="ARBA00004651"/>
    </source>
</evidence>
<dbReference type="PANTHER" id="PTHR33281:SF19">
    <property type="entry name" value="VOLTAGE-DEPENDENT ANION CHANNEL-FORMING PROTEIN YNEE"/>
    <property type="match status" value="1"/>
</dbReference>
<feature type="transmembrane region" description="Helical" evidence="9">
    <location>
        <begin position="332"/>
        <end position="351"/>
    </location>
</feature>
<feature type="region of interest" description="Disordered" evidence="8">
    <location>
        <begin position="1"/>
        <end position="31"/>
    </location>
</feature>
<keyword evidence="7 9" id="KW-0472">Membrane</keyword>
<keyword evidence="6" id="KW-0406">Ion transport</keyword>
<keyword evidence="2" id="KW-0813">Transport</keyword>
<organism evidence="10 11">
    <name type="scientific">Phlyctema vagabunda</name>
    <dbReference type="NCBI Taxonomy" id="108571"/>
    <lineage>
        <taxon>Eukaryota</taxon>
        <taxon>Fungi</taxon>
        <taxon>Dikarya</taxon>
        <taxon>Ascomycota</taxon>
        <taxon>Pezizomycotina</taxon>
        <taxon>Leotiomycetes</taxon>
        <taxon>Helotiales</taxon>
        <taxon>Dermateaceae</taxon>
        <taxon>Phlyctema</taxon>
    </lineage>
</organism>
<evidence type="ECO:0000256" key="6">
    <source>
        <dbReference type="ARBA" id="ARBA00023065"/>
    </source>
</evidence>
<evidence type="ECO:0000256" key="3">
    <source>
        <dbReference type="ARBA" id="ARBA00022475"/>
    </source>
</evidence>
<feature type="transmembrane region" description="Helical" evidence="9">
    <location>
        <begin position="357"/>
        <end position="378"/>
    </location>
</feature>
<evidence type="ECO:0000313" key="11">
    <source>
        <dbReference type="Proteomes" id="UP001629113"/>
    </source>
</evidence>
<dbReference type="EMBL" id="JBFCZG010000002">
    <property type="protein sequence ID" value="KAL3425444.1"/>
    <property type="molecule type" value="Genomic_DNA"/>
</dbReference>
<name>A0ABR4PPZ4_9HELO</name>